<dbReference type="InterPro" id="IPR002366">
    <property type="entry name" value="Alpha-defensin_N"/>
</dbReference>
<dbReference type="GeneID" id="103610197"/>
<sequence length="93" mass="10181">MRTLTLLAALLLMALQAQAEPLLERAYENPAQQQPGAEDQDVAISFAGDHISALQAADPVRRVTCNCKIACSIIERIAGFCRIRGIYYRLCCG</sequence>
<reference evidence="12" key="1">
    <citation type="submission" date="2025-08" db="UniProtKB">
        <authorList>
            <consortium name="RefSeq"/>
        </authorList>
    </citation>
    <scope>IDENTIFICATION</scope>
</reference>
<feature type="chain" id="PRO_5045311019" evidence="9">
    <location>
        <begin position="20"/>
        <end position="93"/>
    </location>
</feature>
<accession>A0ABM0SIE3</accession>
<keyword evidence="7" id="KW-0044">Antibiotic</keyword>
<keyword evidence="4" id="KW-0929">Antimicrobial</keyword>
<dbReference type="PANTHER" id="PTHR11876:SF28">
    <property type="entry name" value="ALPHA-DEFENSIN 1"/>
    <property type="match status" value="1"/>
</dbReference>
<evidence type="ECO:0000256" key="7">
    <source>
        <dbReference type="ARBA" id="ARBA00023022"/>
    </source>
</evidence>
<dbReference type="Pfam" id="PF00323">
    <property type="entry name" value="Defensin_1"/>
    <property type="match status" value="1"/>
</dbReference>
<evidence type="ECO:0000256" key="5">
    <source>
        <dbReference type="ARBA" id="ARBA00022729"/>
    </source>
</evidence>
<dbReference type="Proteomes" id="UP000694923">
    <property type="component" value="Unplaced"/>
</dbReference>
<evidence type="ECO:0000256" key="8">
    <source>
        <dbReference type="ARBA" id="ARBA00023157"/>
    </source>
</evidence>
<evidence type="ECO:0000256" key="4">
    <source>
        <dbReference type="ARBA" id="ARBA00022529"/>
    </source>
</evidence>
<gene>
    <name evidence="12" type="primary">LOC103610197</name>
</gene>
<keyword evidence="8" id="KW-1015">Disulfide bond</keyword>
<proteinExistence type="inferred from homology"/>
<feature type="signal peptide" evidence="9">
    <location>
        <begin position="1"/>
        <end position="19"/>
    </location>
</feature>
<protein>
    <submittedName>
        <fullName evidence="12">Defensin-5-like</fullName>
    </submittedName>
</protein>
<evidence type="ECO:0000259" key="10">
    <source>
        <dbReference type="PROSITE" id="PS00269"/>
    </source>
</evidence>
<dbReference type="InterPro" id="IPR016327">
    <property type="entry name" value="Alpha-defensin"/>
</dbReference>
<evidence type="ECO:0000256" key="3">
    <source>
        <dbReference type="ARBA" id="ARBA00022525"/>
    </source>
</evidence>
<evidence type="ECO:0000256" key="1">
    <source>
        <dbReference type="ARBA" id="ARBA00004613"/>
    </source>
</evidence>
<comment type="subcellular location">
    <subcellularLocation>
        <location evidence="1">Secreted</location>
    </subcellularLocation>
</comment>
<dbReference type="SMART" id="SM01418">
    <property type="entry name" value="Defensin_propep"/>
    <property type="match status" value="1"/>
</dbReference>
<evidence type="ECO:0000313" key="11">
    <source>
        <dbReference type="Proteomes" id="UP000694923"/>
    </source>
</evidence>
<dbReference type="PANTHER" id="PTHR11876">
    <property type="entry name" value="ALPHA-DEFENSIN 1"/>
    <property type="match status" value="1"/>
</dbReference>
<dbReference type="InterPro" id="IPR006081">
    <property type="entry name" value="Alpha-defensin_C"/>
</dbReference>
<evidence type="ECO:0000313" key="12">
    <source>
        <dbReference type="RefSeq" id="XP_008592634.1"/>
    </source>
</evidence>
<dbReference type="PIRSF" id="PIRSF001875">
    <property type="entry name" value="Alpha-defensin"/>
    <property type="match status" value="1"/>
</dbReference>
<keyword evidence="11" id="KW-1185">Reference proteome</keyword>
<feature type="domain" description="Mammalian defensins" evidence="10">
    <location>
        <begin position="65"/>
        <end position="92"/>
    </location>
</feature>
<keyword evidence="5 9" id="KW-0732">Signal</keyword>
<organism evidence="11 12">
    <name type="scientific">Galeopterus variegatus</name>
    <name type="common">Malayan flying lemur</name>
    <name type="synonym">Cynocephalus variegatus</name>
    <dbReference type="NCBI Taxonomy" id="482537"/>
    <lineage>
        <taxon>Eukaryota</taxon>
        <taxon>Metazoa</taxon>
        <taxon>Chordata</taxon>
        <taxon>Craniata</taxon>
        <taxon>Vertebrata</taxon>
        <taxon>Euteleostomi</taxon>
        <taxon>Mammalia</taxon>
        <taxon>Eutheria</taxon>
        <taxon>Euarchontoglires</taxon>
        <taxon>Dermoptera</taxon>
        <taxon>Cynocephalidae</taxon>
        <taxon>Galeopterus</taxon>
    </lineage>
</organism>
<evidence type="ECO:0000256" key="2">
    <source>
        <dbReference type="ARBA" id="ARBA00006519"/>
    </source>
</evidence>
<dbReference type="RefSeq" id="XP_008592634.1">
    <property type="nucleotide sequence ID" value="XM_008594412.1"/>
</dbReference>
<keyword evidence="6" id="KW-0211">Defensin</keyword>
<comment type="similarity">
    <text evidence="2">Belongs to the alpha-defensin family.</text>
</comment>
<keyword evidence="3" id="KW-0964">Secreted</keyword>
<evidence type="ECO:0000256" key="6">
    <source>
        <dbReference type="ARBA" id="ARBA00022940"/>
    </source>
</evidence>
<dbReference type="PROSITE" id="PS00269">
    <property type="entry name" value="DEFENSIN"/>
    <property type="match status" value="1"/>
</dbReference>
<name>A0ABM0SIE3_GALVR</name>
<evidence type="ECO:0000256" key="9">
    <source>
        <dbReference type="SAM" id="SignalP"/>
    </source>
</evidence>
<dbReference type="Pfam" id="PF00879">
    <property type="entry name" value="Defensin_propep"/>
    <property type="match status" value="1"/>
</dbReference>